<evidence type="ECO:0000256" key="1">
    <source>
        <dbReference type="PROSITE-ProRule" id="PRU01250"/>
    </source>
</evidence>
<keyword evidence="1" id="KW-0143">Chaperone</keyword>
<dbReference type="InterPro" id="IPR010603">
    <property type="entry name" value="Znf_CppX_C4"/>
</dbReference>
<dbReference type="InterPro" id="IPR038366">
    <property type="entry name" value="Znf_CppX_C4_sf"/>
</dbReference>
<dbReference type="SMART" id="SM00994">
    <property type="entry name" value="zf-C4_ClpX"/>
    <property type="match status" value="1"/>
</dbReference>
<dbReference type="GO" id="GO:0051603">
    <property type="term" value="P:proteolysis involved in protein catabolic process"/>
    <property type="evidence" value="ECO:0007669"/>
    <property type="project" value="TreeGrafter"/>
</dbReference>
<dbReference type="InterPro" id="IPR027417">
    <property type="entry name" value="P-loop_NTPase"/>
</dbReference>
<dbReference type="Gene3D" id="3.40.50.300">
    <property type="entry name" value="P-loop containing nucleotide triphosphate hydrolases"/>
    <property type="match status" value="1"/>
</dbReference>
<keyword evidence="3" id="KW-0067">ATP-binding</keyword>
<dbReference type="GO" id="GO:0046983">
    <property type="term" value="F:protein dimerization activity"/>
    <property type="evidence" value="ECO:0007669"/>
    <property type="project" value="UniProtKB-UniRule"/>
</dbReference>
<keyword evidence="3" id="KW-0378">Hydrolase</keyword>
<dbReference type="InterPro" id="IPR050052">
    <property type="entry name" value="ATP-dep_Clp_protease_ClpX"/>
</dbReference>
<dbReference type="Pfam" id="PF06689">
    <property type="entry name" value="zf-C4_ClpX"/>
    <property type="match status" value="1"/>
</dbReference>
<reference evidence="3" key="2">
    <citation type="journal article" date="2021" name="PeerJ">
        <title>Extensive microbial diversity within the chicken gut microbiome revealed by metagenomics and culture.</title>
        <authorList>
            <person name="Gilroy R."/>
            <person name="Ravi A."/>
            <person name="Getino M."/>
            <person name="Pursley I."/>
            <person name="Horton D.L."/>
            <person name="Alikhan N.F."/>
            <person name="Baker D."/>
            <person name="Gharbi K."/>
            <person name="Hall N."/>
            <person name="Watson M."/>
            <person name="Adriaenssens E.M."/>
            <person name="Foster-Nyarko E."/>
            <person name="Jarju S."/>
            <person name="Secka A."/>
            <person name="Antonio M."/>
            <person name="Oren A."/>
            <person name="Chaudhuri R.R."/>
            <person name="La Ragione R."/>
            <person name="Hildebrand F."/>
            <person name="Pallen M.J."/>
        </authorList>
    </citation>
    <scope>NUCLEOTIDE SEQUENCE</scope>
    <source>
        <strain evidence="3">21143</strain>
    </source>
</reference>
<feature type="binding site" evidence="1">
    <location>
        <position position="36"/>
    </location>
    <ligand>
        <name>Zn(2+)</name>
        <dbReference type="ChEBI" id="CHEBI:29105"/>
    </ligand>
</feature>
<dbReference type="EMBL" id="DVKT01000076">
    <property type="protein sequence ID" value="HIT40452.1"/>
    <property type="molecule type" value="Genomic_DNA"/>
</dbReference>
<dbReference type="GO" id="GO:0008270">
    <property type="term" value="F:zinc ion binding"/>
    <property type="evidence" value="ECO:0007669"/>
    <property type="project" value="UniProtKB-UniRule"/>
</dbReference>
<dbReference type="GO" id="GO:0006457">
    <property type="term" value="P:protein folding"/>
    <property type="evidence" value="ECO:0007669"/>
    <property type="project" value="UniProtKB-UniRule"/>
</dbReference>
<keyword evidence="1" id="KW-0479">Metal-binding</keyword>
<feature type="non-terminal residue" evidence="3">
    <location>
        <position position="111"/>
    </location>
</feature>
<sequence length="111" mass="12734">MAKETVKDRCSFCGRSEREVGFPLLTGYTGCICVDCAEQASIAAREIKQKVSDLQFGLDELPKPKEIKAFLDQYVIGQDDAKRYLSVAVYNHYKRLMQYKKEQKTDDVEIE</sequence>
<reference evidence="3" key="1">
    <citation type="submission" date="2020-10" db="EMBL/GenBank/DDBJ databases">
        <authorList>
            <person name="Gilroy R."/>
        </authorList>
    </citation>
    <scope>NUCLEOTIDE SEQUENCE</scope>
    <source>
        <strain evidence="3">21143</strain>
    </source>
</reference>
<feature type="binding site" evidence="1">
    <location>
        <position position="13"/>
    </location>
    <ligand>
        <name>Zn(2+)</name>
        <dbReference type="ChEBI" id="CHEBI:29105"/>
    </ligand>
</feature>
<keyword evidence="3" id="KW-0645">Protease</keyword>
<evidence type="ECO:0000259" key="2">
    <source>
        <dbReference type="PROSITE" id="PS51902"/>
    </source>
</evidence>
<gene>
    <name evidence="3" type="ORF">IAD06_10535</name>
</gene>
<feature type="binding site" evidence="1">
    <location>
        <position position="10"/>
    </location>
    <ligand>
        <name>Zn(2+)</name>
        <dbReference type="ChEBI" id="CHEBI:29105"/>
    </ligand>
</feature>
<protein>
    <submittedName>
        <fullName evidence="3">ATP-dependent Clp protease ATP-binding subunit ClpX</fullName>
    </submittedName>
</protein>
<comment type="similarity">
    <text evidence="1">Belongs to the ClpX chaperone family.</text>
</comment>
<dbReference type="GO" id="GO:0016887">
    <property type="term" value="F:ATP hydrolysis activity"/>
    <property type="evidence" value="ECO:0007669"/>
    <property type="project" value="TreeGrafter"/>
</dbReference>
<dbReference type="PANTHER" id="PTHR48102">
    <property type="entry name" value="ATP-DEPENDENT CLP PROTEASE ATP-BINDING SUBUNIT CLPX-LIKE, MITOCHONDRIAL-RELATED"/>
    <property type="match status" value="1"/>
</dbReference>
<evidence type="ECO:0000313" key="4">
    <source>
        <dbReference type="Proteomes" id="UP000886722"/>
    </source>
</evidence>
<dbReference type="GO" id="GO:0051082">
    <property type="term" value="F:unfolded protein binding"/>
    <property type="evidence" value="ECO:0007669"/>
    <property type="project" value="UniProtKB-UniRule"/>
</dbReference>
<feature type="domain" description="ClpX-type ZB" evidence="2">
    <location>
        <begin position="1"/>
        <end position="52"/>
    </location>
</feature>
<proteinExistence type="inferred from homology"/>
<dbReference type="Gene3D" id="6.20.220.10">
    <property type="entry name" value="ClpX chaperone, C4-type zinc finger domain"/>
    <property type="match status" value="1"/>
</dbReference>
<dbReference type="SUPFAM" id="SSF52540">
    <property type="entry name" value="P-loop containing nucleoside triphosphate hydrolases"/>
    <property type="match status" value="1"/>
</dbReference>
<dbReference type="AlphaFoldDB" id="A0A9D1KFG9"/>
<dbReference type="PROSITE" id="PS51902">
    <property type="entry name" value="CLPX_ZB"/>
    <property type="match status" value="1"/>
</dbReference>
<dbReference type="GO" id="GO:0008233">
    <property type="term" value="F:peptidase activity"/>
    <property type="evidence" value="ECO:0007669"/>
    <property type="project" value="UniProtKB-KW"/>
</dbReference>
<accession>A0A9D1KFG9</accession>
<comment type="caution">
    <text evidence="3">The sequence shown here is derived from an EMBL/GenBank/DDBJ whole genome shotgun (WGS) entry which is preliminary data.</text>
</comment>
<keyword evidence="1" id="KW-0862">Zinc</keyword>
<feature type="binding site" evidence="1">
    <location>
        <position position="33"/>
    </location>
    <ligand>
        <name>Zn(2+)</name>
        <dbReference type="ChEBI" id="CHEBI:29105"/>
    </ligand>
</feature>
<dbReference type="Proteomes" id="UP000886722">
    <property type="component" value="Unassembled WGS sequence"/>
</dbReference>
<dbReference type="InterPro" id="IPR059188">
    <property type="entry name" value="Znf_CLPX-like"/>
</dbReference>
<evidence type="ECO:0000313" key="3">
    <source>
        <dbReference type="EMBL" id="HIT40452.1"/>
    </source>
</evidence>
<dbReference type="GO" id="GO:0005524">
    <property type="term" value="F:ATP binding"/>
    <property type="evidence" value="ECO:0007669"/>
    <property type="project" value="UniProtKB-KW"/>
</dbReference>
<organism evidence="3 4">
    <name type="scientific">Candidatus Caccoplasma intestinavium</name>
    <dbReference type="NCBI Taxonomy" id="2840716"/>
    <lineage>
        <taxon>Bacteria</taxon>
        <taxon>Pseudomonadati</taxon>
        <taxon>Bacteroidota</taxon>
        <taxon>Bacteroidia</taxon>
        <taxon>Bacteroidales</taxon>
        <taxon>Bacteroidaceae</taxon>
        <taxon>Bacteroidaceae incertae sedis</taxon>
        <taxon>Candidatus Caccoplasma</taxon>
    </lineage>
</organism>
<keyword evidence="3" id="KW-0547">Nucleotide-binding</keyword>
<name>A0A9D1KFG9_9BACT</name>
<dbReference type="GO" id="GO:0009376">
    <property type="term" value="C:HslUV protease complex"/>
    <property type="evidence" value="ECO:0007669"/>
    <property type="project" value="TreeGrafter"/>
</dbReference>
<dbReference type="GO" id="GO:0051301">
    <property type="term" value="P:cell division"/>
    <property type="evidence" value="ECO:0007669"/>
    <property type="project" value="TreeGrafter"/>
</dbReference>
<dbReference type="PANTHER" id="PTHR48102:SF7">
    <property type="entry name" value="ATP-DEPENDENT CLP PROTEASE ATP-BINDING SUBUNIT CLPX-LIKE, MITOCHONDRIAL"/>
    <property type="match status" value="1"/>
</dbReference>